<dbReference type="Proteomes" id="UP000814128">
    <property type="component" value="Unassembled WGS sequence"/>
</dbReference>
<protein>
    <submittedName>
        <fullName evidence="1">Uncharacterized protein</fullName>
    </submittedName>
</protein>
<proteinExistence type="predicted"/>
<keyword evidence="2" id="KW-1185">Reference proteome</keyword>
<sequence>MPFFFPLARVLFLAVLLPQSFAIIEQIPFATAGQSTVVLSAHWTQVQVLLPQPDGSLLLSSAIQSSIANDFVLVNLPLGTTSVTCNGLKQSNGSIGVYCLDCGPATPTAKVFNTSVTVDGLIEAGLFTLVSLDPFAMHNLTIINYPATPSTLTLTRFFVAINGAKHSVDSNPATSSQPTTTNPNPTGVSPTRGGGGGGGTGGSGTDTPDNTSSSSGISTLRVVAAILISVLGSIALAFGVFIFYIIYIRRRRSAQPLPTTAPSPPMQATAARATVLTMDTPVITPRNSAVLRRIFLASPRPARTTSPPRVPPIVPLPPMPTNSQQRRAVVSLPAPVKRPLSMILLPPLVPSPRKSRRERSLPLLPKMDPEPDVMPGLGSSSLFSVVSEVGVPESDSSSARAPSSFGTLALAEATRPLECQGSAGDPVLPRDLLSPPGRMPSPSLYSIGRSSMAASRGEGNLRLSGLYPETLYSSELLQKRIEVHRKSGWRASAEMVGNFWVFRLAPVYNGS</sequence>
<evidence type="ECO:0000313" key="2">
    <source>
        <dbReference type="Proteomes" id="UP000814128"/>
    </source>
</evidence>
<organism evidence="1 2">
    <name type="scientific">Vararia minispora EC-137</name>
    <dbReference type="NCBI Taxonomy" id="1314806"/>
    <lineage>
        <taxon>Eukaryota</taxon>
        <taxon>Fungi</taxon>
        <taxon>Dikarya</taxon>
        <taxon>Basidiomycota</taxon>
        <taxon>Agaricomycotina</taxon>
        <taxon>Agaricomycetes</taxon>
        <taxon>Russulales</taxon>
        <taxon>Lachnocladiaceae</taxon>
        <taxon>Vararia</taxon>
    </lineage>
</organism>
<reference evidence="1" key="1">
    <citation type="submission" date="2021-02" db="EMBL/GenBank/DDBJ databases">
        <authorList>
            <consortium name="DOE Joint Genome Institute"/>
            <person name="Ahrendt S."/>
            <person name="Looney B.P."/>
            <person name="Miyauchi S."/>
            <person name="Morin E."/>
            <person name="Drula E."/>
            <person name="Courty P.E."/>
            <person name="Chicoki N."/>
            <person name="Fauchery L."/>
            <person name="Kohler A."/>
            <person name="Kuo A."/>
            <person name="Labutti K."/>
            <person name="Pangilinan J."/>
            <person name="Lipzen A."/>
            <person name="Riley R."/>
            <person name="Andreopoulos W."/>
            <person name="He G."/>
            <person name="Johnson J."/>
            <person name="Barry K.W."/>
            <person name="Grigoriev I.V."/>
            <person name="Nagy L."/>
            <person name="Hibbett D."/>
            <person name="Henrissat B."/>
            <person name="Matheny P.B."/>
            <person name="Labbe J."/>
            <person name="Martin F."/>
        </authorList>
    </citation>
    <scope>NUCLEOTIDE SEQUENCE</scope>
    <source>
        <strain evidence="1">EC-137</strain>
    </source>
</reference>
<gene>
    <name evidence="1" type="ORF">K488DRAFT_67495</name>
</gene>
<accession>A0ACB8QXT8</accession>
<comment type="caution">
    <text evidence="1">The sequence shown here is derived from an EMBL/GenBank/DDBJ whole genome shotgun (WGS) entry which is preliminary data.</text>
</comment>
<reference evidence="1" key="2">
    <citation type="journal article" date="2022" name="New Phytol.">
        <title>Evolutionary transition to the ectomycorrhizal habit in the genomes of a hyperdiverse lineage of mushroom-forming fungi.</title>
        <authorList>
            <person name="Looney B."/>
            <person name="Miyauchi S."/>
            <person name="Morin E."/>
            <person name="Drula E."/>
            <person name="Courty P.E."/>
            <person name="Kohler A."/>
            <person name="Kuo A."/>
            <person name="LaButti K."/>
            <person name="Pangilinan J."/>
            <person name="Lipzen A."/>
            <person name="Riley R."/>
            <person name="Andreopoulos W."/>
            <person name="He G."/>
            <person name="Johnson J."/>
            <person name="Nolan M."/>
            <person name="Tritt A."/>
            <person name="Barry K.W."/>
            <person name="Grigoriev I.V."/>
            <person name="Nagy L.G."/>
            <person name="Hibbett D."/>
            <person name="Henrissat B."/>
            <person name="Matheny P.B."/>
            <person name="Labbe J."/>
            <person name="Martin F.M."/>
        </authorList>
    </citation>
    <scope>NUCLEOTIDE SEQUENCE</scope>
    <source>
        <strain evidence="1">EC-137</strain>
    </source>
</reference>
<evidence type="ECO:0000313" key="1">
    <source>
        <dbReference type="EMBL" id="KAI0036664.1"/>
    </source>
</evidence>
<name>A0ACB8QXT8_9AGAM</name>
<dbReference type="EMBL" id="MU273469">
    <property type="protein sequence ID" value="KAI0036664.1"/>
    <property type="molecule type" value="Genomic_DNA"/>
</dbReference>